<dbReference type="EMBL" id="ADLN01000114">
    <property type="protein sequence ID" value="EHI57929.1"/>
    <property type="molecule type" value="Genomic_DNA"/>
</dbReference>
<evidence type="ECO:0008006" key="4">
    <source>
        <dbReference type="Google" id="ProtNLM"/>
    </source>
</evidence>
<proteinExistence type="predicted"/>
<gene>
    <name evidence="2" type="ORF">HMPREF9473_04089</name>
</gene>
<name>G5IKR1_9FIRM</name>
<organism evidence="2 3">
    <name type="scientific">Hungatella hathewayi WAL-18680</name>
    <dbReference type="NCBI Taxonomy" id="742737"/>
    <lineage>
        <taxon>Bacteria</taxon>
        <taxon>Bacillati</taxon>
        <taxon>Bacillota</taxon>
        <taxon>Clostridia</taxon>
        <taxon>Lachnospirales</taxon>
        <taxon>Lachnospiraceae</taxon>
        <taxon>Hungatella</taxon>
    </lineage>
</organism>
<feature type="chain" id="PRO_5003478712" description="WxL domain-containing protein" evidence="1">
    <location>
        <begin position="27"/>
        <end position="229"/>
    </location>
</feature>
<dbReference type="RefSeq" id="WP_006782080.1">
    <property type="nucleotide sequence ID" value="NZ_CP040506.1"/>
</dbReference>
<evidence type="ECO:0000256" key="1">
    <source>
        <dbReference type="SAM" id="SignalP"/>
    </source>
</evidence>
<keyword evidence="1" id="KW-0732">Signal</keyword>
<feature type="signal peptide" evidence="1">
    <location>
        <begin position="1"/>
        <end position="26"/>
    </location>
</feature>
<evidence type="ECO:0000313" key="2">
    <source>
        <dbReference type="EMBL" id="EHI57929.1"/>
    </source>
</evidence>
<keyword evidence="3" id="KW-1185">Reference proteome</keyword>
<sequence length="229" mass="23729">MRTMRKAAALTAALGLAVTGSMSSYAAETEAAATSVSYDTKNLSNGQGADSTITGHIQITNISVKVPITSSFDIDPNKEAAANADATAQMGQQAENYMITNLSTVPLDISITKVEPSAGVTLVDTVNDLSADKSVLFAIREANEAVPKLPGTKNNAVWMNKADIAGGAPYYVKGSSAYTIQAADDTVDGGGDTLKMKVYAATKKGWKSGNSFTITPTFTVSLTTDASTP</sequence>
<accession>G5IKR1</accession>
<dbReference type="AlphaFoldDB" id="G5IKR1"/>
<protein>
    <recommendedName>
        <fullName evidence="4">WxL domain-containing protein</fullName>
    </recommendedName>
</protein>
<reference evidence="2 3" key="1">
    <citation type="submission" date="2011-08" db="EMBL/GenBank/DDBJ databases">
        <title>The Genome Sequence of Clostridium hathewayi WAL-18680.</title>
        <authorList>
            <consortium name="The Broad Institute Genome Sequencing Platform"/>
            <person name="Earl A."/>
            <person name="Ward D."/>
            <person name="Feldgarden M."/>
            <person name="Gevers D."/>
            <person name="Finegold S.M."/>
            <person name="Summanen P.H."/>
            <person name="Molitoris D.R."/>
            <person name="Song M."/>
            <person name="Daigneault M."/>
            <person name="Allen-Vercoe E."/>
            <person name="Young S.K."/>
            <person name="Zeng Q."/>
            <person name="Gargeya S."/>
            <person name="Fitzgerald M."/>
            <person name="Haas B."/>
            <person name="Abouelleil A."/>
            <person name="Alvarado L."/>
            <person name="Arachchi H.M."/>
            <person name="Berlin A."/>
            <person name="Brown A."/>
            <person name="Chapman S.B."/>
            <person name="Chen Z."/>
            <person name="Dunbar C."/>
            <person name="Freedman E."/>
            <person name="Gearin G."/>
            <person name="Gellesch M."/>
            <person name="Goldberg J."/>
            <person name="Griggs A."/>
            <person name="Gujja S."/>
            <person name="Heiman D."/>
            <person name="Howarth C."/>
            <person name="Larson L."/>
            <person name="Lui A."/>
            <person name="MacDonald P.J.P."/>
            <person name="Montmayeur A."/>
            <person name="Murphy C."/>
            <person name="Neiman D."/>
            <person name="Pearson M."/>
            <person name="Priest M."/>
            <person name="Roberts A."/>
            <person name="Saif S."/>
            <person name="Shea T."/>
            <person name="Shenoy N."/>
            <person name="Sisk P."/>
            <person name="Stolte C."/>
            <person name="Sykes S."/>
            <person name="Wortman J."/>
            <person name="Nusbaum C."/>
            <person name="Birren B."/>
        </authorList>
    </citation>
    <scope>NUCLEOTIDE SEQUENCE [LARGE SCALE GENOMIC DNA]</scope>
    <source>
        <strain evidence="2 3">WAL-18680</strain>
    </source>
</reference>
<evidence type="ECO:0000313" key="3">
    <source>
        <dbReference type="Proteomes" id="UP000005384"/>
    </source>
</evidence>
<comment type="caution">
    <text evidence="2">The sequence shown here is derived from an EMBL/GenBank/DDBJ whole genome shotgun (WGS) entry which is preliminary data.</text>
</comment>
<dbReference type="Proteomes" id="UP000005384">
    <property type="component" value="Unassembled WGS sequence"/>
</dbReference>
<dbReference type="PATRIC" id="fig|742737.3.peg.4071"/>
<dbReference type="HOGENOM" id="CLU_103710_0_0_9"/>